<sequence length="42" mass="4980">MNIFFYCMAKKGLGRYTRSRDTETQGGTDFIRHLPKWKKLAI</sequence>
<accession>A0A915BD48</accession>
<protein>
    <submittedName>
        <fullName evidence="2">Uncharacterized protein</fullName>
    </submittedName>
</protein>
<proteinExistence type="predicted"/>
<dbReference type="WBParaSite" id="PgR035X_g002_t01">
    <property type="protein sequence ID" value="PgR035X_g002_t01"/>
    <property type="gene ID" value="PgR035X_g002"/>
</dbReference>
<keyword evidence="1" id="KW-1185">Reference proteome</keyword>
<evidence type="ECO:0000313" key="2">
    <source>
        <dbReference type="WBParaSite" id="PgR035X_g002_t01"/>
    </source>
</evidence>
<evidence type="ECO:0000313" key="1">
    <source>
        <dbReference type="Proteomes" id="UP000887569"/>
    </source>
</evidence>
<reference evidence="2" key="1">
    <citation type="submission" date="2022-11" db="UniProtKB">
        <authorList>
            <consortium name="WormBaseParasite"/>
        </authorList>
    </citation>
    <scope>IDENTIFICATION</scope>
</reference>
<dbReference type="AlphaFoldDB" id="A0A915BD48"/>
<organism evidence="1 2">
    <name type="scientific">Parascaris univalens</name>
    <name type="common">Nematode worm</name>
    <dbReference type="NCBI Taxonomy" id="6257"/>
    <lineage>
        <taxon>Eukaryota</taxon>
        <taxon>Metazoa</taxon>
        <taxon>Ecdysozoa</taxon>
        <taxon>Nematoda</taxon>
        <taxon>Chromadorea</taxon>
        <taxon>Rhabditida</taxon>
        <taxon>Spirurina</taxon>
        <taxon>Ascaridomorpha</taxon>
        <taxon>Ascaridoidea</taxon>
        <taxon>Ascarididae</taxon>
        <taxon>Parascaris</taxon>
    </lineage>
</organism>
<dbReference type="Proteomes" id="UP000887569">
    <property type="component" value="Unplaced"/>
</dbReference>
<name>A0A915BD48_PARUN</name>